<dbReference type="InterPro" id="IPR023214">
    <property type="entry name" value="HAD_sf"/>
</dbReference>
<dbReference type="SFLD" id="SFLDG01129">
    <property type="entry name" value="C1.5:_HAD__Beta-PGM__Phosphata"/>
    <property type="match status" value="1"/>
</dbReference>
<protein>
    <recommendedName>
        <fullName evidence="5 10">Phosphoglycolate phosphatase</fullName>
        <shortName evidence="10">PGP</shortName>
        <shortName evidence="10">PGPase</shortName>
        <ecNumber evidence="5 10">3.1.3.18</ecNumber>
    </recommendedName>
</protein>
<evidence type="ECO:0000313" key="11">
    <source>
        <dbReference type="EMBL" id="TPG48153.1"/>
    </source>
</evidence>
<evidence type="ECO:0000256" key="6">
    <source>
        <dbReference type="ARBA" id="ARBA00022723"/>
    </source>
</evidence>
<evidence type="ECO:0000256" key="7">
    <source>
        <dbReference type="ARBA" id="ARBA00022801"/>
    </source>
</evidence>
<dbReference type="EC" id="3.1.3.18" evidence="5 10"/>
<keyword evidence="8 10" id="KW-0460">Magnesium</keyword>
<dbReference type="GO" id="GO:0006281">
    <property type="term" value="P:DNA repair"/>
    <property type="evidence" value="ECO:0007669"/>
    <property type="project" value="TreeGrafter"/>
</dbReference>
<comment type="cofactor">
    <cofactor evidence="2 10">
        <name>Mg(2+)</name>
        <dbReference type="ChEBI" id="CHEBI:18420"/>
    </cofactor>
</comment>
<keyword evidence="6 10" id="KW-0479">Metal-binding</keyword>
<dbReference type="InterPro" id="IPR023198">
    <property type="entry name" value="PGP-like_dom2"/>
</dbReference>
<dbReference type="PANTHER" id="PTHR43434">
    <property type="entry name" value="PHOSPHOGLYCOLATE PHOSPHATASE"/>
    <property type="match status" value="1"/>
</dbReference>
<keyword evidence="12" id="KW-1185">Reference proteome</keyword>
<evidence type="ECO:0000256" key="5">
    <source>
        <dbReference type="ARBA" id="ARBA00013078"/>
    </source>
</evidence>
<dbReference type="RefSeq" id="WP_140886063.1">
    <property type="nucleotide sequence ID" value="NZ_RCZP01000033.1"/>
</dbReference>
<dbReference type="InterPro" id="IPR006439">
    <property type="entry name" value="HAD-SF_hydro_IA"/>
</dbReference>
<dbReference type="GO" id="GO:0005829">
    <property type="term" value="C:cytosol"/>
    <property type="evidence" value="ECO:0007669"/>
    <property type="project" value="TreeGrafter"/>
</dbReference>
<dbReference type="NCBIfam" id="TIGR01449">
    <property type="entry name" value="PGP_bact"/>
    <property type="match status" value="1"/>
</dbReference>
<dbReference type="GO" id="GO:0046295">
    <property type="term" value="P:glycolate biosynthetic process"/>
    <property type="evidence" value="ECO:0007669"/>
    <property type="project" value="UniProtKB-UniRule"/>
</dbReference>
<comment type="pathway">
    <text evidence="3 10">Organic acid metabolism; glycolate biosynthesis; glycolate from 2-phosphoglycolate: step 1/1.</text>
</comment>
<dbReference type="SFLD" id="SFLDS00003">
    <property type="entry name" value="Haloacid_Dehalogenase"/>
    <property type="match status" value="1"/>
</dbReference>
<evidence type="ECO:0000313" key="12">
    <source>
        <dbReference type="Proteomes" id="UP000317078"/>
    </source>
</evidence>
<comment type="similarity">
    <text evidence="4 10">Belongs to the HAD-like hydrolase superfamily. CbbY/CbbZ/Gph/YieH family.</text>
</comment>
<keyword evidence="7 10" id="KW-0378">Hydrolase</keyword>
<dbReference type="Pfam" id="PF00702">
    <property type="entry name" value="Hydrolase"/>
    <property type="match status" value="1"/>
</dbReference>
<evidence type="ECO:0000256" key="2">
    <source>
        <dbReference type="ARBA" id="ARBA00001946"/>
    </source>
</evidence>
<dbReference type="HAMAP" id="MF_00495">
    <property type="entry name" value="GPH_hydrolase_bact"/>
    <property type="match status" value="1"/>
</dbReference>
<dbReference type="EMBL" id="RCZP01000033">
    <property type="protein sequence ID" value="TPG48153.1"/>
    <property type="molecule type" value="Genomic_DNA"/>
</dbReference>
<dbReference type="InterPro" id="IPR036412">
    <property type="entry name" value="HAD-like_sf"/>
</dbReference>
<dbReference type="InterPro" id="IPR050155">
    <property type="entry name" value="HAD-like_hydrolase_sf"/>
</dbReference>
<dbReference type="Proteomes" id="UP000317078">
    <property type="component" value="Unassembled WGS sequence"/>
</dbReference>
<dbReference type="Gene3D" id="3.40.50.1000">
    <property type="entry name" value="HAD superfamily/HAD-like"/>
    <property type="match status" value="1"/>
</dbReference>
<dbReference type="OrthoDB" id="9793014at2"/>
<dbReference type="GO" id="GO:0008967">
    <property type="term" value="F:phosphoglycolate phosphatase activity"/>
    <property type="evidence" value="ECO:0007669"/>
    <property type="project" value="UniProtKB-UniRule"/>
</dbReference>
<evidence type="ECO:0000256" key="3">
    <source>
        <dbReference type="ARBA" id="ARBA00004818"/>
    </source>
</evidence>
<evidence type="ECO:0000256" key="10">
    <source>
        <dbReference type="HAMAP-Rule" id="MF_00495"/>
    </source>
</evidence>
<dbReference type="GO" id="GO:0046872">
    <property type="term" value="F:metal ion binding"/>
    <property type="evidence" value="ECO:0007669"/>
    <property type="project" value="UniProtKB-KW"/>
</dbReference>
<dbReference type="PRINTS" id="PR00413">
    <property type="entry name" value="HADHALOGNASE"/>
</dbReference>
<proteinExistence type="inferred from homology"/>
<keyword evidence="9 10" id="KW-0119">Carbohydrate metabolism</keyword>
<dbReference type="InterPro" id="IPR037512">
    <property type="entry name" value="PGPase_prok"/>
</dbReference>
<comment type="catalytic activity">
    <reaction evidence="1 10">
        <text>2-phosphoglycolate + H2O = glycolate + phosphate</text>
        <dbReference type="Rhea" id="RHEA:14369"/>
        <dbReference type="ChEBI" id="CHEBI:15377"/>
        <dbReference type="ChEBI" id="CHEBI:29805"/>
        <dbReference type="ChEBI" id="CHEBI:43474"/>
        <dbReference type="ChEBI" id="CHEBI:58033"/>
        <dbReference type="EC" id="3.1.3.18"/>
    </reaction>
</comment>
<dbReference type="GO" id="GO:0005975">
    <property type="term" value="P:carbohydrate metabolic process"/>
    <property type="evidence" value="ECO:0007669"/>
    <property type="project" value="InterPro"/>
</dbReference>
<accession>A0A502FFX4</accession>
<comment type="caution">
    <text evidence="11">The sequence shown here is derived from an EMBL/GenBank/DDBJ whole genome shotgun (WGS) entry which is preliminary data.</text>
</comment>
<organism evidence="11 12">
    <name type="scientific">Muricoccus nepalensis</name>
    <dbReference type="NCBI Taxonomy" id="1854500"/>
    <lineage>
        <taxon>Bacteria</taxon>
        <taxon>Pseudomonadati</taxon>
        <taxon>Pseudomonadota</taxon>
        <taxon>Alphaproteobacteria</taxon>
        <taxon>Acetobacterales</taxon>
        <taxon>Roseomonadaceae</taxon>
        <taxon>Muricoccus</taxon>
    </lineage>
</organism>
<dbReference type="AlphaFoldDB" id="A0A502FFX4"/>
<reference evidence="11 12" key="1">
    <citation type="journal article" date="2019" name="Environ. Microbiol.">
        <title>Species interactions and distinct microbial communities in high Arctic permafrost affected cryosols are associated with the CH4 and CO2 gas fluxes.</title>
        <authorList>
            <person name="Altshuler I."/>
            <person name="Hamel J."/>
            <person name="Turney S."/>
            <person name="Magnuson E."/>
            <person name="Levesque R."/>
            <person name="Greer C."/>
            <person name="Whyte L.G."/>
        </authorList>
    </citation>
    <scope>NUCLEOTIDE SEQUENCE [LARGE SCALE GENOMIC DNA]</scope>
    <source>
        <strain evidence="11 12">S9.3B</strain>
    </source>
</reference>
<evidence type="ECO:0000256" key="9">
    <source>
        <dbReference type="ARBA" id="ARBA00023277"/>
    </source>
</evidence>
<name>A0A502FFX4_9PROT</name>
<comment type="function">
    <text evidence="10">Specifically catalyzes the dephosphorylation of 2-phosphoglycolate. Is involved in the dissimilation of the intracellular 2-phosphoglycolate formed during the DNA repair of 3'-phosphoglycolate ends, a major class of DNA lesions induced by oxidative stress.</text>
</comment>
<dbReference type="PANTHER" id="PTHR43434:SF1">
    <property type="entry name" value="PHOSPHOGLYCOLATE PHOSPHATASE"/>
    <property type="match status" value="1"/>
</dbReference>
<feature type="binding site" evidence="10">
    <location>
        <position position="8"/>
    </location>
    <ligand>
        <name>Mg(2+)</name>
        <dbReference type="ChEBI" id="CHEBI:18420"/>
    </ligand>
</feature>
<feature type="binding site" evidence="10">
    <location>
        <position position="166"/>
    </location>
    <ligand>
        <name>Mg(2+)</name>
        <dbReference type="ChEBI" id="CHEBI:18420"/>
    </ligand>
</feature>
<evidence type="ECO:0000256" key="8">
    <source>
        <dbReference type="ARBA" id="ARBA00022842"/>
    </source>
</evidence>
<dbReference type="SUPFAM" id="SSF56784">
    <property type="entry name" value="HAD-like"/>
    <property type="match status" value="1"/>
</dbReference>
<sequence length="220" mass="22809">MERIALFDLDGTLLDSAPDLHSALDRMMARLGRPGFSRPEVWAMIGDGVQVLVQRACAARGLEASPEVVAGFLEDYEAHAADETRPFDGIPAVLAALRREGWRLAVCTNKPERAAGIILDHLGLSPLLDAVGGGDSFPVRKPHPGHPLGLLARMGGEASRAVLIGDHHNDTRAARAAGIAAVFAAWGYGTPAMAEGAPVAARPGDLPGLLAGLLPGVAAG</sequence>
<feature type="active site" description="Nucleophile" evidence="10">
    <location>
        <position position="8"/>
    </location>
</feature>
<gene>
    <name evidence="11" type="primary">gph</name>
    <name evidence="11" type="ORF">EAH89_22895</name>
</gene>
<dbReference type="UniPathway" id="UPA00865">
    <property type="reaction ID" value="UER00834"/>
</dbReference>
<evidence type="ECO:0000256" key="1">
    <source>
        <dbReference type="ARBA" id="ARBA00000830"/>
    </source>
</evidence>
<feature type="binding site" evidence="10">
    <location>
        <position position="10"/>
    </location>
    <ligand>
        <name>Mg(2+)</name>
        <dbReference type="ChEBI" id="CHEBI:18420"/>
    </ligand>
</feature>
<dbReference type="Gene3D" id="1.10.150.240">
    <property type="entry name" value="Putative phosphatase, domain 2"/>
    <property type="match status" value="1"/>
</dbReference>
<evidence type="ECO:0000256" key="4">
    <source>
        <dbReference type="ARBA" id="ARBA00006171"/>
    </source>
</evidence>